<dbReference type="AlphaFoldDB" id="A0AAN9UKE6"/>
<organism evidence="4 5">
    <name type="scientific">Cytospora paraplurivora</name>
    <dbReference type="NCBI Taxonomy" id="2898453"/>
    <lineage>
        <taxon>Eukaryota</taxon>
        <taxon>Fungi</taxon>
        <taxon>Dikarya</taxon>
        <taxon>Ascomycota</taxon>
        <taxon>Pezizomycotina</taxon>
        <taxon>Sordariomycetes</taxon>
        <taxon>Sordariomycetidae</taxon>
        <taxon>Diaporthales</taxon>
        <taxon>Cytosporaceae</taxon>
        <taxon>Cytospora</taxon>
    </lineage>
</organism>
<dbReference type="PROSITE" id="PS50404">
    <property type="entry name" value="GST_NTER"/>
    <property type="match status" value="1"/>
</dbReference>
<reference evidence="4 5" key="1">
    <citation type="journal article" date="2023" name="PLoS ONE">
        <title>Cytospora paraplurivora sp. nov. isolated from orchards with fruit tree decline syndrome in Ontario, Canada.</title>
        <authorList>
            <person name="Ilyukhin E."/>
            <person name="Nguyen H.D.T."/>
            <person name="Castle A.J."/>
            <person name="Ellouze W."/>
        </authorList>
    </citation>
    <scope>NUCLEOTIDE SEQUENCE [LARGE SCALE GENOMIC DNA]</scope>
    <source>
        <strain evidence="4 5">FDS-564</strain>
    </source>
</reference>
<dbReference type="InterPro" id="IPR036249">
    <property type="entry name" value="Thioredoxin-like_sf"/>
</dbReference>
<dbReference type="SFLD" id="SFLDG00358">
    <property type="entry name" value="Main_(cytGST)"/>
    <property type="match status" value="1"/>
</dbReference>
<dbReference type="SUPFAM" id="SSF52833">
    <property type="entry name" value="Thioredoxin-like"/>
    <property type="match status" value="1"/>
</dbReference>
<dbReference type="InterPro" id="IPR004046">
    <property type="entry name" value="GST_C"/>
</dbReference>
<dbReference type="EMBL" id="JAJSPL020000003">
    <property type="protein sequence ID" value="KAK7748150.1"/>
    <property type="molecule type" value="Genomic_DNA"/>
</dbReference>
<name>A0AAN9UKE6_9PEZI</name>
<evidence type="ECO:0000259" key="2">
    <source>
        <dbReference type="PROSITE" id="PS50404"/>
    </source>
</evidence>
<accession>A0AAN9UKE6</accession>
<evidence type="ECO:0000256" key="1">
    <source>
        <dbReference type="ARBA" id="ARBA00007409"/>
    </source>
</evidence>
<dbReference type="PANTHER" id="PTHR44051">
    <property type="entry name" value="GLUTATHIONE S-TRANSFERASE-RELATED"/>
    <property type="match status" value="1"/>
</dbReference>
<dbReference type="InterPro" id="IPR040079">
    <property type="entry name" value="Glutathione_S-Trfase"/>
</dbReference>
<dbReference type="InterPro" id="IPR010987">
    <property type="entry name" value="Glutathione-S-Trfase_C-like"/>
</dbReference>
<dbReference type="CDD" id="cd03046">
    <property type="entry name" value="GST_N_GTT1_like"/>
    <property type="match status" value="1"/>
</dbReference>
<dbReference type="Gene3D" id="3.40.30.10">
    <property type="entry name" value="Glutaredoxin"/>
    <property type="match status" value="1"/>
</dbReference>
<dbReference type="SUPFAM" id="SSF47616">
    <property type="entry name" value="GST C-terminal domain-like"/>
    <property type="match status" value="1"/>
</dbReference>
<dbReference type="InterPro" id="IPR036282">
    <property type="entry name" value="Glutathione-S-Trfase_C_sf"/>
</dbReference>
<feature type="domain" description="GST C-terminal" evidence="3">
    <location>
        <begin position="100"/>
        <end position="225"/>
    </location>
</feature>
<proteinExistence type="inferred from homology"/>
<comment type="caution">
    <text evidence="4">The sequence shown here is derived from an EMBL/GenBank/DDBJ whole genome shotgun (WGS) entry which is preliminary data.</text>
</comment>
<dbReference type="Pfam" id="PF00043">
    <property type="entry name" value="GST_C"/>
    <property type="match status" value="1"/>
</dbReference>
<sequence length="247" mass="27744">MPLEVHHLRLSQSERIVWLLEELKLPYDLHVYDRDLKSGLAPQELKGINPFGTAPYFRDTNVSPPVSLSESGAIVEYILSVYGSKEPSSNGGARLQRTPDDKEYGEYLEWLHFANGSLQPSAGRIMILSFAGLGNDNPIYKAMSARMSSHFKLVDDRLANNRYLAGEQLSAADIMTIFTLTTMRGLVPMLDLGPYSNVLRYLKDVAERPAYQEALKKGEDGMAPLNTPRVKGFAQFEAFRPLLEKYQ</sequence>
<evidence type="ECO:0000313" key="5">
    <source>
        <dbReference type="Proteomes" id="UP001320245"/>
    </source>
</evidence>
<dbReference type="InterPro" id="IPR004045">
    <property type="entry name" value="Glutathione_S-Trfase_N"/>
</dbReference>
<dbReference type="SFLD" id="SFLDS00019">
    <property type="entry name" value="Glutathione_Transferase_(cytos"/>
    <property type="match status" value="1"/>
</dbReference>
<evidence type="ECO:0008006" key="6">
    <source>
        <dbReference type="Google" id="ProtNLM"/>
    </source>
</evidence>
<evidence type="ECO:0000313" key="4">
    <source>
        <dbReference type="EMBL" id="KAK7748150.1"/>
    </source>
</evidence>
<comment type="similarity">
    <text evidence="1">Belongs to the GST superfamily.</text>
</comment>
<protein>
    <recommendedName>
        <fullName evidence="6">Glutathione transferase</fullName>
    </recommendedName>
</protein>
<dbReference type="Gene3D" id="1.20.1050.10">
    <property type="match status" value="1"/>
</dbReference>
<feature type="domain" description="GST N-terminal" evidence="2">
    <location>
        <begin position="1"/>
        <end position="86"/>
    </location>
</feature>
<dbReference type="Proteomes" id="UP001320245">
    <property type="component" value="Unassembled WGS sequence"/>
</dbReference>
<keyword evidence="5" id="KW-1185">Reference proteome</keyword>
<dbReference type="PROSITE" id="PS50405">
    <property type="entry name" value="GST_CTER"/>
    <property type="match status" value="1"/>
</dbReference>
<evidence type="ECO:0000259" key="3">
    <source>
        <dbReference type="PROSITE" id="PS50405"/>
    </source>
</evidence>
<dbReference type="PANTHER" id="PTHR44051:SF9">
    <property type="entry name" value="GLUTATHIONE S-TRANSFERASE 1"/>
    <property type="match status" value="1"/>
</dbReference>
<gene>
    <name evidence="4" type="ORF">SLS53_001404</name>
</gene>
<dbReference type="Pfam" id="PF13409">
    <property type="entry name" value="GST_N_2"/>
    <property type="match status" value="1"/>
</dbReference>